<dbReference type="InterPro" id="IPR002110">
    <property type="entry name" value="Ankyrin_rpt"/>
</dbReference>
<dbReference type="PRINTS" id="PR01765">
    <property type="entry name" value="ECACCHANNEL"/>
</dbReference>
<dbReference type="Proteomes" id="UP000288216">
    <property type="component" value="Unassembled WGS sequence"/>
</dbReference>
<keyword evidence="1" id="KW-0040">ANK repeat</keyword>
<sequence length="130" mass="14450">MGFLFRSGRWSVSNCVNELSLKLQPRIAQEERIDELHILQYKRIMETPLFVAARANDVNAIRKLLESPSVDPFKKGVMGETALHIAALYGSYEVAAVLLEQVPDLINVPATSELYKGSLYLLLATDIGMG</sequence>
<evidence type="ECO:0000313" key="3">
    <source>
        <dbReference type="Proteomes" id="UP000288216"/>
    </source>
</evidence>
<reference evidence="2 3" key="1">
    <citation type="journal article" date="2018" name="Nat. Ecol. Evol.">
        <title>Shark genomes provide insights into elasmobranch evolution and the origin of vertebrates.</title>
        <authorList>
            <person name="Hara Y"/>
            <person name="Yamaguchi K"/>
            <person name="Onimaru K"/>
            <person name="Kadota M"/>
            <person name="Koyanagi M"/>
            <person name="Keeley SD"/>
            <person name="Tatsumi K"/>
            <person name="Tanaka K"/>
            <person name="Motone F"/>
            <person name="Kageyama Y"/>
            <person name="Nozu R"/>
            <person name="Adachi N"/>
            <person name="Nishimura O"/>
            <person name="Nakagawa R"/>
            <person name="Tanegashima C"/>
            <person name="Kiyatake I"/>
            <person name="Matsumoto R"/>
            <person name="Murakumo K"/>
            <person name="Nishida K"/>
            <person name="Terakita A"/>
            <person name="Kuratani S"/>
            <person name="Sato K"/>
            <person name="Hyodo S Kuraku.S."/>
        </authorList>
    </citation>
    <scope>NUCLEOTIDE SEQUENCE [LARGE SCALE GENOMIC DNA]</scope>
</reference>
<organism evidence="2 3">
    <name type="scientific">Scyliorhinus torazame</name>
    <name type="common">Cloudy catshark</name>
    <name type="synonym">Catulus torazame</name>
    <dbReference type="NCBI Taxonomy" id="75743"/>
    <lineage>
        <taxon>Eukaryota</taxon>
        <taxon>Metazoa</taxon>
        <taxon>Chordata</taxon>
        <taxon>Craniata</taxon>
        <taxon>Vertebrata</taxon>
        <taxon>Chondrichthyes</taxon>
        <taxon>Elasmobranchii</taxon>
        <taxon>Galeomorphii</taxon>
        <taxon>Galeoidea</taxon>
        <taxon>Carcharhiniformes</taxon>
        <taxon>Scyliorhinidae</taxon>
        <taxon>Scyliorhinus</taxon>
    </lineage>
</organism>
<feature type="repeat" description="ANK" evidence="1">
    <location>
        <begin position="78"/>
        <end position="100"/>
    </location>
</feature>
<dbReference type="SMART" id="SM00248">
    <property type="entry name" value="ANK"/>
    <property type="match status" value="2"/>
</dbReference>
<feature type="non-terminal residue" evidence="2">
    <location>
        <position position="130"/>
    </location>
</feature>
<dbReference type="GO" id="GO:0016020">
    <property type="term" value="C:membrane"/>
    <property type="evidence" value="ECO:0007669"/>
    <property type="project" value="InterPro"/>
</dbReference>
<dbReference type="PROSITE" id="PS50297">
    <property type="entry name" value="ANK_REP_REGION"/>
    <property type="match status" value="1"/>
</dbReference>
<evidence type="ECO:0000313" key="2">
    <source>
        <dbReference type="EMBL" id="GCB82579.1"/>
    </source>
</evidence>
<dbReference type="GO" id="GO:0005262">
    <property type="term" value="F:calcium channel activity"/>
    <property type="evidence" value="ECO:0007669"/>
    <property type="project" value="InterPro"/>
</dbReference>
<keyword evidence="3" id="KW-1185">Reference proteome</keyword>
<accession>A0A401QB19</accession>
<dbReference type="EMBL" id="BFAA01019567">
    <property type="protein sequence ID" value="GCB82579.1"/>
    <property type="molecule type" value="Genomic_DNA"/>
</dbReference>
<dbReference type="AlphaFoldDB" id="A0A401QB19"/>
<evidence type="ECO:0000256" key="1">
    <source>
        <dbReference type="PROSITE-ProRule" id="PRU00023"/>
    </source>
</evidence>
<dbReference type="InterPro" id="IPR008344">
    <property type="entry name" value="TRPV5/TRPV6"/>
</dbReference>
<dbReference type="STRING" id="75743.A0A401QB19"/>
<dbReference type="PROSITE" id="PS50088">
    <property type="entry name" value="ANK_REPEAT"/>
    <property type="match status" value="1"/>
</dbReference>
<gene>
    <name evidence="2" type="ORF">scyTo_0021648</name>
</gene>
<dbReference type="InterPro" id="IPR036770">
    <property type="entry name" value="Ankyrin_rpt-contain_sf"/>
</dbReference>
<proteinExistence type="predicted"/>
<dbReference type="SUPFAM" id="SSF48403">
    <property type="entry name" value="Ankyrin repeat"/>
    <property type="match status" value="1"/>
</dbReference>
<dbReference type="Gene3D" id="1.25.40.20">
    <property type="entry name" value="Ankyrin repeat-containing domain"/>
    <property type="match status" value="1"/>
</dbReference>
<dbReference type="OrthoDB" id="9995210at2759"/>
<dbReference type="Pfam" id="PF12796">
    <property type="entry name" value="Ank_2"/>
    <property type="match status" value="1"/>
</dbReference>
<comment type="caution">
    <text evidence="2">The sequence shown here is derived from an EMBL/GenBank/DDBJ whole genome shotgun (WGS) entry which is preliminary data.</text>
</comment>
<protein>
    <submittedName>
        <fullName evidence="2">Uncharacterized protein</fullName>
    </submittedName>
</protein>
<name>A0A401QB19_SCYTO</name>